<keyword evidence="6" id="KW-0732">Signal</keyword>
<comment type="similarity">
    <text evidence="2 11">Belongs to the peptidase M14 family.</text>
</comment>
<dbReference type="PANTHER" id="PTHR11705:SF91">
    <property type="entry name" value="FI01817P-RELATED"/>
    <property type="match status" value="1"/>
</dbReference>
<dbReference type="GO" id="GO:0008270">
    <property type="term" value="F:zinc ion binding"/>
    <property type="evidence" value="ECO:0007669"/>
    <property type="project" value="InterPro"/>
</dbReference>
<gene>
    <name evidence="13" type="ORF">MNOR_LOCUS14876</name>
</gene>
<keyword evidence="5" id="KW-0479">Metal-binding</keyword>
<evidence type="ECO:0000256" key="9">
    <source>
        <dbReference type="ARBA" id="ARBA00023049"/>
    </source>
</evidence>
<comment type="caution">
    <text evidence="13">The sequence shown here is derived from an EMBL/GenBank/DDBJ whole genome shotgun (WGS) entry which is preliminary data.</text>
</comment>
<organism evidence="13 14">
    <name type="scientific">Meganyctiphanes norvegica</name>
    <name type="common">Northern krill</name>
    <name type="synonym">Thysanopoda norvegica</name>
    <dbReference type="NCBI Taxonomy" id="48144"/>
    <lineage>
        <taxon>Eukaryota</taxon>
        <taxon>Metazoa</taxon>
        <taxon>Ecdysozoa</taxon>
        <taxon>Arthropoda</taxon>
        <taxon>Crustacea</taxon>
        <taxon>Multicrustacea</taxon>
        <taxon>Malacostraca</taxon>
        <taxon>Eumalacostraca</taxon>
        <taxon>Eucarida</taxon>
        <taxon>Euphausiacea</taxon>
        <taxon>Euphausiidae</taxon>
        <taxon>Meganyctiphanes</taxon>
    </lineage>
</organism>
<protein>
    <recommendedName>
        <fullName evidence="12">Peptidase M14 domain-containing protein</fullName>
    </recommendedName>
</protein>
<dbReference type="GO" id="GO:0004181">
    <property type="term" value="F:metallocarboxypeptidase activity"/>
    <property type="evidence" value="ECO:0007669"/>
    <property type="project" value="InterPro"/>
</dbReference>
<comment type="cofactor">
    <cofactor evidence="1">
        <name>Zn(2+)</name>
        <dbReference type="ChEBI" id="CHEBI:29105"/>
    </cofactor>
</comment>
<dbReference type="SUPFAM" id="SSF54897">
    <property type="entry name" value="Protease propeptides/inhibitors"/>
    <property type="match status" value="1"/>
</dbReference>
<feature type="non-terminal residue" evidence="13">
    <location>
        <position position="1"/>
    </location>
</feature>
<evidence type="ECO:0000256" key="8">
    <source>
        <dbReference type="ARBA" id="ARBA00022833"/>
    </source>
</evidence>
<keyword evidence="7" id="KW-0378">Hydrolase</keyword>
<evidence type="ECO:0000256" key="4">
    <source>
        <dbReference type="ARBA" id="ARBA00022670"/>
    </source>
</evidence>
<dbReference type="SUPFAM" id="SSF53187">
    <property type="entry name" value="Zn-dependent exopeptidases"/>
    <property type="match status" value="1"/>
</dbReference>
<evidence type="ECO:0000256" key="10">
    <source>
        <dbReference type="ARBA" id="ARBA00023157"/>
    </source>
</evidence>
<accession>A0AAV2QR07</accession>
<keyword evidence="3" id="KW-0121">Carboxypeptidase</keyword>
<evidence type="ECO:0000313" key="14">
    <source>
        <dbReference type="Proteomes" id="UP001497623"/>
    </source>
</evidence>
<comment type="caution">
    <text evidence="11">Lacks conserved residue(s) required for the propagation of feature annotation.</text>
</comment>
<dbReference type="Gene3D" id="3.40.630.10">
    <property type="entry name" value="Zn peptidases"/>
    <property type="match status" value="1"/>
</dbReference>
<dbReference type="Pfam" id="PF02244">
    <property type="entry name" value="Propep_M14"/>
    <property type="match status" value="1"/>
</dbReference>
<dbReference type="InterPro" id="IPR000834">
    <property type="entry name" value="Peptidase_M14"/>
</dbReference>
<keyword evidence="4" id="KW-0645">Protease</keyword>
<dbReference type="PROSITE" id="PS52035">
    <property type="entry name" value="PEPTIDASE_M14"/>
    <property type="match status" value="1"/>
</dbReference>
<dbReference type="AlphaFoldDB" id="A0AAV2QR07"/>
<evidence type="ECO:0000256" key="2">
    <source>
        <dbReference type="ARBA" id="ARBA00005988"/>
    </source>
</evidence>
<evidence type="ECO:0000313" key="13">
    <source>
        <dbReference type="EMBL" id="CAL4093481.1"/>
    </source>
</evidence>
<evidence type="ECO:0000256" key="1">
    <source>
        <dbReference type="ARBA" id="ARBA00001947"/>
    </source>
</evidence>
<keyword evidence="9" id="KW-0482">Metalloprotease</keyword>
<dbReference type="GO" id="GO:0006508">
    <property type="term" value="P:proteolysis"/>
    <property type="evidence" value="ECO:0007669"/>
    <property type="project" value="UniProtKB-KW"/>
</dbReference>
<evidence type="ECO:0000256" key="5">
    <source>
        <dbReference type="ARBA" id="ARBA00022723"/>
    </source>
</evidence>
<dbReference type="GO" id="GO:0005615">
    <property type="term" value="C:extracellular space"/>
    <property type="evidence" value="ECO:0007669"/>
    <property type="project" value="TreeGrafter"/>
</dbReference>
<evidence type="ECO:0000256" key="7">
    <source>
        <dbReference type="ARBA" id="ARBA00022801"/>
    </source>
</evidence>
<dbReference type="InterPro" id="IPR003146">
    <property type="entry name" value="M14A_act_pep"/>
</dbReference>
<feature type="non-terminal residue" evidence="13">
    <location>
        <position position="156"/>
    </location>
</feature>
<evidence type="ECO:0000259" key="12">
    <source>
        <dbReference type="PROSITE" id="PS52035"/>
    </source>
</evidence>
<feature type="domain" description="Peptidase M14" evidence="12">
    <location>
        <begin position="98"/>
        <end position="156"/>
    </location>
</feature>
<dbReference type="InterPro" id="IPR036990">
    <property type="entry name" value="M14A-like_propep"/>
</dbReference>
<keyword evidence="10" id="KW-1015">Disulfide bond</keyword>
<sequence>SPQLWHLSVNGDHPVVHRLANDAQIDVWGSGWDHAKVLVERSEEEIVSRTLRDADISHHIEIPDVFTLIAEEHKHMDERRRRRKKRQISGPDQMDWDSYHKLQDIEGFIGWLNATYPNLVSIAPAAMTDERREIYIVRVTDPSQQGPKKRIWIEGG</sequence>
<dbReference type="PANTHER" id="PTHR11705">
    <property type="entry name" value="PROTEASE FAMILY M14 CARBOXYPEPTIDASE A,B"/>
    <property type="match status" value="1"/>
</dbReference>
<name>A0AAV2QR07_MEGNR</name>
<dbReference type="Gene3D" id="3.30.70.340">
    <property type="entry name" value="Metallocarboxypeptidase-like"/>
    <property type="match status" value="1"/>
</dbReference>
<reference evidence="13 14" key="1">
    <citation type="submission" date="2024-05" db="EMBL/GenBank/DDBJ databases">
        <authorList>
            <person name="Wallberg A."/>
        </authorList>
    </citation>
    <scope>NUCLEOTIDE SEQUENCE [LARGE SCALE GENOMIC DNA]</scope>
</reference>
<keyword evidence="8" id="KW-0862">Zinc</keyword>
<keyword evidence="14" id="KW-1185">Reference proteome</keyword>
<evidence type="ECO:0000256" key="11">
    <source>
        <dbReference type="PROSITE-ProRule" id="PRU01379"/>
    </source>
</evidence>
<dbReference type="Proteomes" id="UP001497623">
    <property type="component" value="Unassembled WGS sequence"/>
</dbReference>
<evidence type="ECO:0000256" key="3">
    <source>
        <dbReference type="ARBA" id="ARBA00022645"/>
    </source>
</evidence>
<proteinExistence type="inferred from homology"/>
<evidence type="ECO:0000256" key="6">
    <source>
        <dbReference type="ARBA" id="ARBA00022729"/>
    </source>
</evidence>
<dbReference type="EMBL" id="CAXKWB010009106">
    <property type="protein sequence ID" value="CAL4093481.1"/>
    <property type="molecule type" value="Genomic_DNA"/>
</dbReference>